<dbReference type="EMBL" id="CAUOFW020005525">
    <property type="protein sequence ID" value="CAK9170580.1"/>
    <property type="molecule type" value="Genomic_DNA"/>
</dbReference>
<keyword evidence="2" id="KW-1185">Reference proteome</keyword>
<name>A0ABC8TM94_9AQUA</name>
<gene>
    <name evidence="1" type="ORF">ILEXP_LOCUS40077</name>
</gene>
<dbReference type="Proteomes" id="UP001642360">
    <property type="component" value="Unassembled WGS sequence"/>
</dbReference>
<proteinExistence type="predicted"/>
<dbReference type="AlphaFoldDB" id="A0ABC8TM94"/>
<protein>
    <submittedName>
        <fullName evidence="1">Uncharacterized protein</fullName>
    </submittedName>
</protein>
<accession>A0ABC8TM94</accession>
<evidence type="ECO:0000313" key="1">
    <source>
        <dbReference type="EMBL" id="CAK9170580.1"/>
    </source>
</evidence>
<organism evidence="1 2">
    <name type="scientific">Ilex paraguariensis</name>
    <name type="common">yerba mate</name>
    <dbReference type="NCBI Taxonomy" id="185542"/>
    <lineage>
        <taxon>Eukaryota</taxon>
        <taxon>Viridiplantae</taxon>
        <taxon>Streptophyta</taxon>
        <taxon>Embryophyta</taxon>
        <taxon>Tracheophyta</taxon>
        <taxon>Spermatophyta</taxon>
        <taxon>Magnoliopsida</taxon>
        <taxon>eudicotyledons</taxon>
        <taxon>Gunneridae</taxon>
        <taxon>Pentapetalae</taxon>
        <taxon>asterids</taxon>
        <taxon>campanulids</taxon>
        <taxon>Aquifoliales</taxon>
        <taxon>Aquifoliaceae</taxon>
        <taxon>Ilex</taxon>
    </lineage>
</organism>
<reference evidence="1 2" key="1">
    <citation type="submission" date="2024-02" db="EMBL/GenBank/DDBJ databases">
        <authorList>
            <person name="Vignale AGUSTIN F."/>
            <person name="Sosa J E."/>
            <person name="Modenutti C."/>
        </authorList>
    </citation>
    <scope>NUCLEOTIDE SEQUENCE [LARGE SCALE GENOMIC DNA]</scope>
</reference>
<comment type="caution">
    <text evidence="1">The sequence shown here is derived from an EMBL/GenBank/DDBJ whole genome shotgun (WGS) entry which is preliminary data.</text>
</comment>
<evidence type="ECO:0000313" key="2">
    <source>
        <dbReference type="Proteomes" id="UP001642360"/>
    </source>
</evidence>
<sequence>MDQNFIMDYGSNRMVVLWKDFCQLATTTDLVECKSLIGLCMDNLRFWGAKSGSWSARRFVSVLDIMSITIVVAKFWEE</sequence>